<evidence type="ECO:0000313" key="2">
    <source>
        <dbReference type="Proteomes" id="UP000030764"/>
    </source>
</evidence>
<dbReference type="AlphaFoldDB" id="A0A085LNH9"/>
<proteinExistence type="predicted"/>
<protein>
    <submittedName>
        <fullName evidence="1">Uncharacterized protein</fullName>
    </submittedName>
</protein>
<sequence>AGTVERMDAEWTEELHGRRTNASTIAQPAVPLRNKLVEQSKDGNPYEVFSKMLHRTALDGTEDDGPSDSDEERA</sequence>
<keyword evidence="2" id="KW-1185">Reference proteome</keyword>
<evidence type="ECO:0000313" key="1">
    <source>
        <dbReference type="EMBL" id="KFD46525.1"/>
    </source>
</evidence>
<gene>
    <name evidence="1" type="ORF">M513_12610</name>
</gene>
<dbReference type="EMBL" id="KL363366">
    <property type="protein sequence ID" value="KFD46525.1"/>
    <property type="molecule type" value="Genomic_DNA"/>
</dbReference>
<name>A0A085LNH9_9BILA</name>
<feature type="non-terminal residue" evidence="1">
    <location>
        <position position="1"/>
    </location>
</feature>
<reference evidence="1 2" key="1">
    <citation type="journal article" date="2014" name="Nat. Genet.">
        <title>Genome and transcriptome of the porcine whipworm Trichuris suis.</title>
        <authorList>
            <person name="Jex A.R."/>
            <person name="Nejsum P."/>
            <person name="Schwarz E.M."/>
            <person name="Hu L."/>
            <person name="Young N.D."/>
            <person name="Hall R.S."/>
            <person name="Korhonen P.K."/>
            <person name="Liao S."/>
            <person name="Thamsborg S."/>
            <person name="Xia J."/>
            <person name="Xu P."/>
            <person name="Wang S."/>
            <person name="Scheerlinck J.P."/>
            <person name="Hofmann A."/>
            <person name="Sternberg P.W."/>
            <person name="Wang J."/>
            <person name="Gasser R.B."/>
        </authorList>
    </citation>
    <scope>NUCLEOTIDE SEQUENCE [LARGE SCALE GENOMIC DNA]</scope>
    <source>
        <strain evidence="1">DCEP-RM93M</strain>
    </source>
</reference>
<feature type="non-terminal residue" evidence="1">
    <location>
        <position position="74"/>
    </location>
</feature>
<accession>A0A085LNH9</accession>
<organism evidence="1 2">
    <name type="scientific">Trichuris suis</name>
    <name type="common">pig whipworm</name>
    <dbReference type="NCBI Taxonomy" id="68888"/>
    <lineage>
        <taxon>Eukaryota</taxon>
        <taxon>Metazoa</taxon>
        <taxon>Ecdysozoa</taxon>
        <taxon>Nematoda</taxon>
        <taxon>Enoplea</taxon>
        <taxon>Dorylaimia</taxon>
        <taxon>Trichinellida</taxon>
        <taxon>Trichuridae</taxon>
        <taxon>Trichuris</taxon>
    </lineage>
</organism>
<dbReference type="Proteomes" id="UP000030764">
    <property type="component" value="Unassembled WGS sequence"/>
</dbReference>